<dbReference type="SUPFAM" id="SSF49562">
    <property type="entry name" value="C2 domain (Calcium/lipid-binding domain, CaLB)"/>
    <property type="match status" value="1"/>
</dbReference>
<dbReference type="CDD" id="cd08681">
    <property type="entry name" value="C2_fungal_Inn1p-like"/>
    <property type="match status" value="1"/>
</dbReference>
<dbReference type="EMBL" id="CCBN010000014">
    <property type="protein sequence ID" value="CDO56239.1"/>
    <property type="molecule type" value="Genomic_DNA"/>
</dbReference>
<evidence type="ECO:0000259" key="2">
    <source>
        <dbReference type="PROSITE" id="PS50004"/>
    </source>
</evidence>
<sequence>MSVGDGTNTLGTFIVVFNKARNLPNKRKLGKQNPFCIARVGHDAKHSKTDIRGGQTPVWDSEVRFTLTPGPQNKELKLSVLDETDGKPELIGDALIPLKEALESNPVDGYDDWHQLTYKGKYAGEVYLEMTFYPTTPPIKKKRSKNPNKESVRSDAMQQSQALGNSAFAMSSSASLNMTATTTRPLPEQPGAATAAPTTAPAPEPVPVSNVLPHHMQQTNISSHLQYRQNTLPLAPHHPNNPYMNYNGANCMDMSAMSRTLPNPFDYQEFGELSAIPPEHHQNSYYGNNPEINNGGYHHSNGSNVSGFGYIPEEEEDPMAIFSAPLPPGPNDAPAANTYETEESSNHYQPYSHNNSMNNSAVEEDQCHRSRSTHRYAPTRSSPLSQSTGSDLSDPETPPPAMSGSSASQLYYQEFSHHHNQQPQDPYYSQHPADDYYYHSQDQQQHYGNDLPQVPPAPPAHNSYVAPVATAAPKRPAIRRKPITRRTPGSGNSTGGELPFSAESYSSPIPTISVSPSGAEDEAEEEEEETGNRRHSAPVRNHRMGRDDGEHDALNASSTAPGGAKPLPQAPACEPYVGDGQWDLSDELNAGYSDDVYGGFMQQMPVLRERASSAVDLTSFSKSQHHQDSQQQFRRSRHGDYADEYHGMEMEDGIRYVH</sequence>
<feature type="region of interest" description="Disordered" evidence="1">
    <location>
        <begin position="320"/>
        <end position="406"/>
    </location>
</feature>
<dbReference type="Pfam" id="PF00168">
    <property type="entry name" value="C2"/>
    <property type="match status" value="1"/>
</dbReference>
<dbReference type="PANTHER" id="PTHR47052:SF3">
    <property type="entry name" value="INGRESSION PROTEIN 1"/>
    <property type="match status" value="1"/>
</dbReference>
<accession>A0A0J9XFV5</accession>
<evidence type="ECO:0000313" key="4">
    <source>
        <dbReference type="Proteomes" id="UP000242525"/>
    </source>
</evidence>
<dbReference type="PANTHER" id="PTHR47052">
    <property type="entry name" value="CONSERVED SERINE PROLINE-RICH PROTEIN (AFU_ORTHOLOGUE AFUA_2G01790)"/>
    <property type="match status" value="1"/>
</dbReference>
<organism evidence="3 4">
    <name type="scientific">Geotrichum candidum</name>
    <name type="common">Oospora lactis</name>
    <name type="synonym">Dipodascus geotrichum</name>
    <dbReference type="NCBI Taxonomy" id="1173061"/>
    <lineage>
        <taxon>Eukaryota</taxon>
        <taxon>Fungi</taxon>
        <taxon>Dikarya</taxon>
        <taxon>Ascomycota</taxon>
        <taxon>Saccharomycotina</taxon>
        <taxon>Dipodascomycetes</taxon>
        <taxon>Dipodascales</taxon>
        <taxon>Dipodascaceae</taxon>
        <taxon>Geotrichum</taxon>
    </lineage>
</organism>
<feature type="compositionally biased region" description="Low complexity" evidence="1">
    <location>
        <begin position="504"/>
        <end position="517"/>
    </location>
</feature>
<dbReference type="AlphaFoldDB" id="A0A0J9XFV5"/>
<feature type="compositionally biased region" description="Basic and acidic residues" evidence="1">
    <location>
        <begin position="544"/>
        <end position="553"/>
    </location>
</feature>
<feature type="region of interest" description="Disordered" evidence="1">
    <location>
        <begin position="180"/>
        <end position="210"/>
    </location>
</feature>
<protein>
    <recommendedName>
        <fullName evidence="2">C2 domain-containing protein</fullName>
    </recommendedName>
</protein>
<feature type="domain" description="C2" evidence="2">
    <location>
        <begin position="1"/>
        <end position="114"/>
    </location>
</feature>
<feature type="compositionally biased region" description="Basic residues" evidence="1">
    <location>
        <begin position="533"/>
        <end position="543"/>
    </location>
</feature>
<dbReference type="STRING" id="1173061.A0A0J9XFV5"/>
<gene>
    <name evidence="3" type="ORF">BN980_GECA14s01539g</name>
</gene>
<evidence type="ECO:0000313" key="3">
    <source>
        <dbReference type="EMBL" id="CDO56239.1"/>
    </source>
</evidence>
<feature type="compositionally biased region" description="Polar residues" evidence="1">
    <location>
        <begin position="346"/>
        <end position="361"/>
    </location>
</feature>
<comment type="caution">
    <text evidence="3">The sequence shown here is derived from an EMBL/GenBank/DDBJ whole genome shotgun (WGS) entry which is preliminary data.</text>
</comment>
<dbReference type="InterPro" id="IPR037791">
    <property type="entry name" value="C2_fungal_Inn1"/>
</dbReference>
<name>A0A0J9XFV5_GEOCN</name>
<dbReference type="InterPro" id="IPR052981">
    <property type="entry name" value="Ingression_C2_domain"/>
</dbReference>
<dbReference type="SMART" id="SM00239">
    <property type="entry name" value="C2"/>
    <property type="match status" value="1"/>
</dbReference>
<keyword evidence="4" id="KW-1185">Reference proteome</keyword>
<feature type="compositionally biased region" description="Polar residues" evidence="1">
    <location>
        <begin position="379"/>
        <end position="391"/>
    </location>
</feature>
<proteinExistence type="predicted"/>
<dbReference type="PROSITE" id="PS50004">
    <property type="entry name" value="C2"/>
    <property type="match status" value="1"/>
</dbReference>
<feature type="region of interest" description="Disordered" evidence="1">
    <location>
        <begin position="136"/>
        <end position="161"/>
    </location>
</feature>
<feature type="compositionally biased region" description="Acidic residues" evidence="1">
    <location>
        <begin position="519"/>
        <end position="529"/>
    </location>
</feature>
<evidence type="ECO:0000256" key="1">
    <source>
        <dbReference type="SAM" id="MobiDB-lite"/>
    </source>
</evidence>
<dbReference type="Proteomes" id="UP000242525">
    <property type="component" value="Unassembled WGS sequence"/>
</dbReference>
<dbReference type="OrthoDB" id="270970at2759"/>
<dbReference type="Gene3D" id="2.60.40.150">
    <property type="entry name" value="C2 domain"/>
    <property type="match status" value="1"/>
</dbReference>
<feature type="region of interest" description="Disordered" evidence="1">
    <location>
        <begin position="442"/>
        <end position="567"/>
    </location>
</feature>
<dbReference type="InterPro" id="IPR035892">
    <property type="entry name" value="C2_domain_sf"/>
</dbReference>
<dbReference type="InterPro" id="IPR000008">
    <property type="entry name" value="C2_dom"/>
</dbReference>
<reference evidence="3" key="1">
    <citation type="submission" date="2014-03" db="EMBL/GenBank/DDBJ databases">
        <authorList>
            <person name="Casaregola S."/>
        </authorList>
    </citation>
    <scope>NUCLEOTIDE SEQUENCE [LARGE SCALE GENOMIC DNA]</scope>
    <source>
        <strain evidence="3">CLIB 918</strain>
    </source>
</reference>